<evidence type="ECO:0000256" key="1">
    <source>
        <dbReference type="SAM" id="SignalP"/>
    </source>
</evidence>
<evidence type="ECO:0000313" key="2">
    <source>
        <dbReference type="EMBL" id="WOO39927.1"/>
    </source>
</evidence>
<dbReference type="RefSeq" id="WP_317831983.1">
    <property type="nucleotide sequence ID" value="NZ_CP136920.1"/>
</dbReference>
<dbReference type="Proteomes" id="UP001304300">
    <property type="component" value="Chromosome"/>
</dbReference>
<proteinExistence type="predicted"/>
<keyword evidence="3" id="KW-1185">Reference proteome</keyword>
<dbReference type="KEGG" id="puo:RZN69_14975"/>
<accession>A0AAQ3L790</accession>
<feature type="chain" id="PRO_5042996337" evidence="1">
    <location>
        <begin position="24"/>
        <end position="229"/>
    </location>
</feature>
<feature type="signal peptide" evidence="1">
    <location>
        <begin position="1"/>
        <end position="23"/>
    </location>
</feature>
<protein>
    <submittedName>
        <fullName evidence="2">Uncharacterized protein</fullName>
    </submittedName>
</protein>
<dbReference type="AlphaFoldDB" id="A0AAQ3L790"/>
<dbReference type="EMBL" id="CP136920">
    <property type="protein sequence ID" value="WOO39927.1"/>
    <property type="molecule type" value="Genomic_DNA"/>
</dbReference>
<keyword evidence="1" id="KW-0732">Signal</keyword>
<organism evidence="2 3">
    <name type="scientific">Rubellicoccus peritrichatus</name>
    <dbReference type="NCBI Taxonomy" id="3080537"/>
    <lineage>
        <taxon>Bacteria</taxon>
        <taxon>Pseudomonadati</taxon>
        <taxon>Verrucomicrobiota</taxon>
        <taxon>Opitutia</taxon>
        <taxon>Puniceicoccales</taxon>
        <taxon>Cerasicoccaceae</taxon>
        <taxon>Rubellicoccus</taxon>
    </lineage>
</organism>
<gene>
    <name evidence="2" type="ORF">RZN69_14975</name>
</gene>
<name>A0AAQ3L790_9BACT</name>
<sequence length="229" mass="26652">MNMSFPQIFLRFLFFLIASFAQAIGQNAAQEPTVSISFQVIAWGETVKNVFYKENRTSEKKIKAYNHIRSSTYDYEGPPEIQFYRKTKDGDGKTINITVGNVLIGQDTTDLLFIFAKESNNKYQIIELPDDPDSFPYGSFQFFNLTDLPVAARLQDEEFLIEPKKQKLKRIRGKSDGSNLKVKIALRKPEGWNMFYANSWGHNDDRRTLVLVFEDETGRHKVKRFREQR</sequence>
<evidence type="ECO:0000313" key="3">
    <source>
        <dbReference type="Proteomes" id="UP001304300"/>
    </source>
</evidence>
<reference evidence="2 3" key="1">
    <citation type="submission" date="2023-10" db="EMBL/GenBank/DDBJ databases">
        <title>Rubellicoccus peritrichatus gen. nov., sp. nov., isolated from an algae of coral reef tank.</title>
        <authorList>
            <person name="Luo J."/>
        </authorList>
    </citation>
    <scope>NUCLEOTIDE SEQUENCE [LARGE SCALE GENOMIC DNA]</scope>
    <source>
        <strain evidence="2 3">CR14</strain>
    </source>
</reference>